<evidence type="ECO:0000259" key="1">
    <source>
        <dbReference type="Pfam" id="PF00646"/>
    </source>
</evidence>
<dbReference type="SUPFAM" id="SSF52047">
    <property type="entry name" value="RNI-like"/>
    <property type="match status" value="1"/>
</dbReference>
<dbReference type="Pfam" id="PF23622">
    <property type="entry name" value="LRR_At1g61320_AtMIF1"/>
    <property type="match status" value="1"/>
</dbReference>
<organism evidence="3 4">
    <name type="scientific">Ficus carica</name>
    <name type="common">Common fig</name>
    <dbReference type="NCBI Taxonomy" id="3494"/>
    <lineage>
        <taxon>Eukaryota</taxon>
        <taxon>Viridiplantae</taxon>
        <taxon>Streptophyta</taxon>
        <taxon>Embryophyta</taxon>
        <taxon>Tracheophyta</taxon>
        <taxon>Spermatophyta</taxon>
        <taxon>Magnoliopsida</taxon>
        <taxon>eudicotyledons</taxon>
        <taxon>Gunneridae</taxon>
        <taxon>Pentapetalae</taxon>
        <taxon>rosids</taxon>
        <taxon>fabids</taxon>
        <taxon>Rosales</taxon>
        <taxon>Moraceae</taxon>
        <taxon>Ficeae</taxon>
        <taxon>Ficus</taxon>
    </lineage>
</organism>
<feature type="domain" description="F-box" evidence="1">
    <location>
        <begin position="9"/>
        <end position="44"/>
    </location>
</feature>
<dbReference type="PANTHER" id="PTHR34145:SF53">
    <property type="entry name" value="LEUCINE-RICH REPEAT DOMAIN SUPERFAMILY"/>
    <property type="match status" value="1"/>
</dbReference>
<dbReference type="Gene3D" id="3.80.10.10">
    <property type="entry name" value="Ribonuclease Inhibitor"/>
    <property type="match status" value="1"/>
</dbReference>
<dbReference type="InterPro" id="IPR001810">
    <property type="entry name" value="F-box_dom"/>
</dbReference>
<comment type="caution">
    <text evidence="3">The sequence shown here is derived from an EMBL/GenBank/DDBJ whole genome shotgun (WGS) entry which is preliminary data.</text>
</comment>
<sequence>MENNKLDLISDLSFEILTHIISFLPLKEAVRSTSSLSTLWRQLLAPQTVHLEFETSNFQQVLGKFLSSYISPERWKLSFLAGETEEDCSAKEDVGVVVMATKGVEKELHLHFLEKSGKKKTTSHGFVLKLQQSVVSLESVQSRSSFSSLKTLHLRSVNRQVVSLVSDLFACFRRLENLKLEKCEGLEDLNVEGCDSLQSLEILDCEDFVSITVCAPNLESFSYRGALPRMRLESTSDLVDADLDLRIGVGGNEFDCEDVLCLLASLKEVQILTISGWLLES</sequence>
<dbReference type="InterPro" id="IPR032675">
    <property type="entry name" value="LRR_dom_sf"/>
</dbReference>
<dbReference type="PANTHER" id="PTHR34145">
    <property type="entry name" value="OS02G0105600 PROTEIN"/>
    <property type="match status" value="1"/>
</dbReference>
<evidence type="ECO:0008006" key="5">
    <source>
        <dbReference type="Google" id="ProtNLM"/>
    </source>
</evidence>
<reference evidence="3" key="1">
    <citation type="submission" date="2023-07" db="EMBL/GenBank/DDBJ databases">
        <title>draft genome sequence of fig (Ficus carica).</title>
        <authorList>
            <person name="Takahashi T."/>
            <person name="Nishimura K."/>
        </authorList>
    </citation>
    <scope>NUCLEOTIDE SEQUENCE</scope>
</reference>
<keyword evidence="4" id="KW-1185">Reference proteome</keyword>
<accession>A0AA88A848</accession>
<proteinExistence type="predicted"/>
<dbReference type="SUPFAM" id="SSF81383">
    <property type="entry name" value="F-box domain"/>
    <property type="match status" value="1"/>
</dbReference>
<feature type="domain" description="At1g61320/AtMIF1 LRR" evidence="2">
    <location>
        <begin position="130"/>
        <end position="239"/>
    </location>
</feature>
<dbReference type="InterPro" id="IPR036047">
    <property type="entry name" value="F-box-like_dom_sf"/>
</dbReference>
<evidence type="ECO:0000313" key="4">
    <source>
        <dbReference type="Proteomes" id="UP001187192"/>
    </source>
</evidence>
<dbReference type="EMBL" id="BTGU01000009">
    <property type="protein sequence ID" value="GMN39016.1"/>
    <property type="molecule type" value="Genomic_DNA"/>
</dbReference>
<dbReference type="InterPro" id="IPR055357">
    <property type="entry name" value="LRR_At1g61320_AtMIF1"/>
</dbReference>
<evidence type="ECO:0000259" key="2">
    <source>
        <dbReference type="Pfam" id="PF23622"/>
    </source>
</evidence>
<name>A0AA88A848_FICCA</name>
<dbReference type="Gene3D" id="1.20.1280.50">
    <property type="match status" value="1"/>
</dbReference>
<dbReference type="Pfam" id="PF00646">
    <property type="entry name" value="F-box"/>
    <property type="match status" value="1"/>
</dbReference>
<gene>
    <name evidence="3" type="ORF">TIFTF001_008251</name>
</gene>
<protein>
    <recommendedName>
        <fullName evidence="5">F-box domain-containing protein</fullName>
    </recommendedName>
</protein>
<dbReference type="InterPro" id="IPR053772">
    <property type="entry name" value="At1g61320/At1g61330-like"/>
</dbReference>
<evidence type="ECO:0000313" key="3">
    <source>
        <dbReference type="EMBL" id="GMN39016.1"/>
    </source>
</evidence>
<dbReference type="Proteomes" id="UP001187192">
    <property type="component" value="Unassembled WGS sequence"/>
</dbReference>
<dbReference type="AlphaFoldDB" id="A0AA88A848"/>